<feature type="transmembrane region" description="Helical" evidence="1">
    <location>
        <begin position="21"/>
        <end position="38"/>
    </location>
</feature>
<dbReference type="GeneID" id="5912341"/>
<keyword evidence="4" id="KW-1185">Reference proteome</keyword>
<evidence type="ECO:0000313" key="3">
    <source>
        <dbReference type="EMBL" id="ABY90401.1"/>
    </source>
</evidence>
<dbReference type="Pfam" id="PF01656">
    <property type="entry name" value="CbiA"/>
    <property type="match status" value="1"/>
</dbReference>
<keyword evidence="1" id="KW-0472">Membrane</keyword>
<sequence length="254" mass="27975">MRECEKGSRREKRQAVLANRLLYFCVFVLMYICTLNKPRRNGQMTKVIAVLNQKGGAGKTTVATNLACWLHASGHKVVLVDLDPQGSSTEWSETRESDDVFPVMGMGKQVARDLPRVTGGYDYVILDGAPQISELITPAIKIADAVLIPCQPSPFDIYACEDLVDLIHARREVTDGKPKAAFVVSRAIKNTHLGREVRDALAEYNLPIFNALTTQRVAYADCANGGSVMDLPEGDKARQEIEALGKETLEFIHG</sequence>
<reference evidence="3 4" key="1">
    <citation type="journal article" date="2008" name="J. Virol.">
        <title>The temperate marine phage PhiHAP-1 of Halomonas aquamarina possesses a linear plasmid-like prophage genome.</title>
        <authorList>
            <person name="Mobberley J.M."/>
            <person name="Authement R.N."/>
            <person name="Segall A.M."/>
            <person name="Paul J.H."/>
        </authorList>
    </citation>
    <scope>NUCLEOTIDE SEQUENCE</scope>
</reference>
<name>B0ZSI1_BPHA1</name>
<dbReference type="InterPro" id="IPR048089">
    <property type="entry name" value="McdA"/>
</dbReference>
<feature type="domain" description="CobQ/CobB/MinD/ParA nucleotide binding" evidence="2">
    <location>
        <begin position="48"/>
        <end position="212"/>
    </location>
</feature>
<organism evidence="3 4">
    <name type="scientific">Halomonas phage phiHAP-1 (isolate -/Gulf of Mexico/-/2001)</name>
    <name type="common">Bacteriophage phiHAP-1</name>
    <dbReference type="NCBI Taxonomy" id="1283337"/>
    <lineage>
        <taxon>Viruses</taxon>
        <taxon>Duplodnaviria</taxon>
        <taxon>Heunggongvirae</taxon>
        <taxon>Uroviricota</taxon>
        <taxon>Caudoviricetes</taxon>
        <taxon>Hapunavirus</taxon>
        <taxon>Hapunavirus HAP1</taxon>
    </lineage>
</organism>
<dbReference type="Proteomes" id="UP000001179">
    <property type="component" value="Segment"/>
</dbReference>
<evidence type="ECO:0000313" key="4">
    <source>
        <dbReference type="Proteomes" id="UP000001179"/>
    </source>
</evidence>
<dbReference type="Gene3D" id="3.40.50.300">
    <property type="entry name" value="P-loop containing nucleotide triphosphate hydrolases"/>
    <property type="match status" value="1"/>
</dbReference>
<dbReference type="RefSeq" id="YP_001686769.1">
    <property type="nucleotide sequence ID" value="NC_010342.1"/>
</dbReference>
<dbReference type="PANTHER" id="PTHR13696">
    <property type="entry name" value="P-LOOP CONTAINING NUCLEOSIDE TRIPHOSPHATE HYDROLASE"/>
    <property type="match status" value="1"/>
</dbReference>
<dbReference type="EMBL" id="EU399241">
    <property type="protein sequence ID" value="ABY90401.1"/>
    <property type="molecule type" value="Genomic_DNA"/>
</dbReference>
<keyword evidence="1" id="KW-1133">Transmembrane helix</keyword>
<accession>B0ZSI1</accession>
<dbReference type="InterPro" id="IPR002586">
    <property type="entry name" value="CobQ/CobB/MinD/ParA_Nub-bd_dom"/>
</dbReference>
<protein>
    <submittedName>
        <fullName evidence="3">Partitioning protein</fullName>
    </submittedName>
</protein>
<dbReference type="InterPro" id="IPR050678">
    <property type="entry name" value="DNA_Partitioning_ATPase"/>
</dbReference>
<dbReference type="PANTHER" id="PTHR13696:SF96">
    <property type="entry name" value="COBQ_COBB_MIND_PARA NUCLEOTIDE BINDING DOMAIN-CONTAINING PROTEIN"/>
    <property type="match status" value="1"/>
</dbReference>
<dbReference type="InterPro" id="IPR027417">
    <property type="entry name" value="P-loop_NTPase"/>
</dbReference>
<keyword evidence="1" id="KW-0812">Transmembrane</keyword>
<dbReference type="KEGG" id="vg:5912341"/>
<evidence type="ECO:0000256" key="1">
    <source>
        <dbReference type="SAM" id="Phobius"/>
    </source>
</evidence>
<dbReference type="SUPFAM" id="SSF52540">
    <property type="entry name" value="P-loop containing nucleoside triphosphate hydrolases"/>
    <property type="match status" value="1"/>
</dbReference>
<dbReference type="CDD" id="cd02042">
    <property type="entry name" value="ParAB_family"/>
    <property type="match status" value="1"/>
</dbReference>
<proteinExistence type="predicted"/>
<organismHost>
    <name type="scientific">Vreelandella aquamarina</name>
    <dbReference type="NCBI Taxonomy" id="77097"/>
</organismHost>
<evidence type="ECO:0000259" key="2">
    <source>
        <dbReference type="Pfam" id="PF01656"/>
    </source>
</evidence>
<gene>
    <name evidence="3" type="ORF">HAPgp33</name>
</gene>
<dbReference type="NCBIfam" id="NF041546">
    <property type="entry name" value="ParA_partition"/>
    <property type="match status" value="1"/>
</dbReference>